<organism evidence="1">
    <name type="scientific">marine sediment metagenome</name>
    <dbReference type="NCBI Taxonomy" id="412755"/>
    <lineage>
        <taxon>unclassified sequences</taxon>
        <taxon>metagenomes</taxon>
        <taxon>ecological metagenomes</taxon>
    </lineage>
</organism>
<proteinExistence type="predicted"/>
<dbReference type="AlphaFoldDB" id="X0TLJ5"/>
<accession>X0TLJ5</accession>
<sequence>FYIAESRVGVDKYIDLPFAYNVNPLGKYNNQDIICSQSKGIISVVPLTTEGRDTYYVLKDRLKSSGFCCNHQECKSTFGISYNCEQNTYECKEVAGYCDSDLGCQPAGGEMFDSNCFRIDNKFYTWESRCVSNTCTTPIQTEVACCPGYCSLTNQVCNFDTGCYDPLTPLPECPAGMCCDGTTAKRQECSTGLECCYETDEHIGICKTECVVEPKCLDDTDCPEDKPICDNNKCIGSDDFRIKCLSKNNGGTRYEFIFS</sequence>
<gene>
    <name evidence="1" type="ORF">S01H1_31248</name>
</gene>
<comment type="caution">
    <text evidence="1">The sequence shown here is derived from an EMBL/GenBank/DDBJ whole genome shotgun (WGS) entry which is preliminary data.</text>
</comment>
<reference evidence="1" key="1">
    <citation type="journal article" date="2014" name="Front. Microbiol.">
        <title>High frequency of phylogenetically diverse reductive dehalogenase-homologous genes in deep subseafloor sedimentary metagenomes.</title>
        <authorList>
            <person name="Kawai M."/>
            <person name="Futagami T."/>
            <person name="Toyoda A."/>
            <person name="Takaki Y."/>
            <person name="Nishi S."/>
            <person name="Hori S."/>
            <person name="Arai W."/>
            <person name="Tsubouchi T."/>
            <person name="Morono Y."/>
            <person name="Uchiyama I."/>
            <person name="Ito T."/>
            <person name="Fujiyama A."/>
            <person name="Inagaki F."/>
            <person name="Takami H."/>
        </authorList>
    </citation>
    <scope>NUCLEOTIDE SEQUENCE</scope>
    <source>
        <strain evidence="1">Expedition CK06-06</strain>
    </source>
</reference>
<dbReference type="EMBL" id="BARS01019270">
    <property type="protein sequence ID" value="GAF88992.1"/>
    <property type="molecule type" value="Genomic_DNA"/>
</dbReference>
<protein>
    <submittedName>
        <fullName evidence="1">Uncharacterized protein</fullName>
    </submittedName>
</protein>
<name>X0TLJ5_9ZZZZ</name>
<feature type="non-terminal residue" evidence="1">
    <location>
        <position position="1"/>
    </location>
</feature>
<evidence type="ECO:0000313" key="1">
    <source>
        <dbReference type="EMBL" id="GAF88992.1"/>
    </source>
</evidence>